<organism evidence="1 2">
    <name type="scientific">Daphnia magna</name>
    <dbReference type="NCBI Taxonomy" id="35525"/>
    <lineage>
        <taxon>Eukaryota</taxon>
        <taxon>Metazoa</taxon>
        <taxon>Ecdysozoa</taxon>
        <taxon>Arthropoda</taxon>
        <taxon>Crustacea</taxon>
        <taxon>Branchiopoda</taxon>
        <taxon>Diplostraca</taxon>
        <taxon>Cladocera</taxon>
        <taxon>Anomopoda</taxon>
        <taxon>Daphniidae</taxon>
        <taxon>Daphnia</taxon>
    </lineage>
</organism>
<feature type="non-terminal residue" evidence="1">
    <location>
        <position position="116"/>
    </location>
</feature>
<protein>
    <submittedName>
        <fullName evidence="1">Uncharacterized protein</fullName>
    </submittedName>
</protein>
<keyword evidence="2" id="KW-1185">Reference proteome</keyword>
<evidence type="ECO:0000313" key="1">
    <source>
        <dbReference type="EMBL" id="KZR99498.1"/>
    </source>
</evidence>
<name>A0A164GYA0_9CRUS</name>
<accession>A0A164GYA0</accession>
<dbReference type="AlphaFoldDB" id="A0A164GYA0"/>
<gene>
    <name evidence="1" type="ORF">APZ42_004611</name>
</gene>
<dbReference type="EMBL" id="LRGB01013479">
    <property type="protein sequence ID" value="KZR99498.1"/>
    <property type="molecule type" value="Genomic_DNA"/>
</dbReference>
<reference evidence="1 2" key="1">
    <citation type="submission" date="2016-03" db="EMBL/GenBank/DDBJ databases">
        <title>EvidentialGene: Evidence-directed Construction of Genes on Genomes.</title>
        <authorList>
            <person name="Gilbert D.G."/>
            <person name="Choi J.-H."/>
            <person name="Mockaitis K."/>
            <person name="Colbourne J."/>
            <person name="Pfrender M."/>
        </authorList>
    </citation>
    <scope>NUCLEOTIDE SEQUENCE [LARGE SCALE GENOMIC DNA]</scope>
    <source>
        <strain evidence="1 2">Xinb3</strain>
        <tissue evidence="1">Complete organism</tissue>
    </source>
</reference>
<sequence>QTLMKLLDHKKIRQQYRQISVLSLNSKQWEEEREIRGPQADICQQRPFKMGVQAMRVMTVLACMGLLNPQLSRQSSLPLRFHLGCFPKLFHKKRMIQLFGINLFLLNRRLLCSQHN</sequence>
<dbReference type="Proteomes" id="UP000076858">
    <property type="component" value="Unassembled WGS sequence"/>
</dbReference>
<comment type="caution">
    <text evidence="1">The sequence shown here is derived from an EMBL/GenBank/DDBJ whole genome shotgun (WGS) entry which is preliminary data.</text>
</comment>
<feature type="non-terminal residue" evidence="1">
    <location>
        <position position="1"/>
    </location>
</feature>
<proteinExistence type="predicted"/>
<evidence type="ECO:0000313" key="2">
    <source>
        <dbReference type="Proteomes" id="UP000076858"/>
    </source>
</evidence>